<reference evidence="2 3" key="1">
    <citation type="journal article" date="2014" name="Nat. Commun.">
        <title>Molecular traces of alternative social organization in a termite genome.</title>
        <authorList>
            <person name="Terrapon N."/>
            <person name="Li C."/>
            <person name="Robertson H.M."/>
            <person name="Ji L."/>
            <person name="Meng X."/>
            <person name="Booth W."/>
            <person name="Chen Z."/>
            <person name="Childers C.P."/>
            <person name="Glastad K.M."/>
            <person name="Gokhale K."/>
            <person name="Gowin J."/>
            <person name="Gronenberg W."/>
            <person name="Hermansen R.A."/>
            <person name="Hu H."/>
            <person name="Hunt B.G."/>
            <person name="Huylmans A.K."/>
            <person name="Khalil S.M."/>
            <person name="Mitchell R.D."/>
            <person name="Munoz-Torres M.C."/>
            <person name="Mustard J.A."/>
            <person name="Pan H."/>
            <person name="Reese J.T."/>
            <person name="Scharf M.E."/>
            <person name="Sun F."/>
            <person name="Vogel H."/>
            <person name="Xiao J."/>
            <person name="Yang W."/>
            <person name="Yang Z."/>
            <person name="Yang Z."/>
            <person name="Zhou J."/>
            <person name="Zhu J."/>
            <person name="Brent C.S."/>
            <person name="Elsik C.G."/>
            <person name="Goodisman M.A."/>
            <person name="Liberles D.A."/>
            <person name="Roe R.M."/>
            <person name="Vargo E.L."/>
            <person name="Vilcinskas A."/>
            <person name="Wang J."/>
            <person name="Bornberg-Bauer E."/>
            <person name="Korb J."/>
            <person name="Zhang G."/>
            <person name="Liebig J."/>
        </authorList>
    </citation>
    <scope>NUCLEOTIDE SEQUENCE [LARGE SCALE GENOMIC DNA]</scope>
    <source>
        <tissue evidence="2">Whole organism</tissue>
    </source>
</reference>
<protein>
    <submittedName>
        <fullName evidence="2">Uncharacterized protein</fullName>
    </submittedName>
</protein>
<gene>
    <name evidence="2" type="ORF">L798_05999</name>
</gene>
<dbReference type="EMBL" id="KK870091">
    <property type="protein sequence ID" value="KDQ95960.1"/>
    <property type="molecule type" value="Genomic_DNA"/>
</dbReference>
<dbReference type="Proteomes" id="UP000027135">
    <property type="component" value="Unassembled WGS sequence"/>
</dbReference>
<dbReference type="InParanoid" id="A0A067QPT3"/>
<evidence type="ECO:0000313" key="2">
    <source>
        <dbReference type="EMBL" id="KDQ95960.1"/>
    </source>
</evidence>
<sequence length="149" mass="18275">MKVIRGAELNTDHRLIIGDKCFRKTSRKCRGKRYEKIGTENLRKTNKQEEYKNKMIEKMNELTKEELEDREEWKLEKRWEKIKCSILQVAEEVCGKKKINTGTKRTRWWTEEVKECVKRKKQAWKKYTHRKLDDDHQQYIGNRNEVKRM</sequence>
<accession>A0A067QPT3</accession>
<keyword evidence="1" id="KW-0175">Coiled coil</keyword>
<evidence type="ECO:0000313" key="3">
    <source>
        <dbReference type="Proteomes" id="UP000027135"/>
    </source>
</evidence>
<feature type="coiled-coil region" evidence="1">
    <location>
        <begin position="48"/>
        <end position="76"/>
    </location>
</feature>
<proteinExistence type="predicted"/>
<evidence type="ECO:0000256" key="1">
    <source>
        <dbReference type="SAM" id="Coils"/>
    </source>
</evidence>
<name>A0A067QPT3_ZOONE</name>
<keyword evidence="3" id="KW-1185">Reference proteome</keyword>
<dbReference type="AlphaFoldDB" id="A0A067QPT3"/>
<organism evidence="2 3">
    <name type="scientific">Zootermopsis nevadensis</name>
    <name type="common">Dampwood termite</name>
    <dbReference type="NCBI Taxonomy" id="136037"/>
    <lineage>
        <taxon>Eukaryota</taxon>
        <taxon>Metazoa</taxon>
        <taxon>Ecdysozoa</taxon>
        <taxon>Arthropoda</taxon>
        <taxon>Hexapoda</taxon>
        <taxon>Insecta</taxon>
        <taxon>Pterygota</taxon>
        <taxon>Neoptera</taxon>
        <taxon>Polyneoptera</taxon>
        <taxon>Dictyoptera</taxon>
        <taxon>Blattodea</taxon>
        <taxon>Blattoidea</taxon>
        <taxon>Termitoidae</taxon>
        <taxon>Termopsidae</taxon>
        <taxon>Zootermopsis</taxon>
    </lineage>
</organism>